<dbReference type="KEGG" id="bsol:FSW04_19065"/>
<dbReference type="OrthoDB" id="5244227at2"/>
<organism evidence="3 4">
    <name type="scientific">Baekduia soli</name>
    <dbReference type="NCBI Taxonomy" id="496014"/>
    <lineage>
        <taxon>Bacteria</taxon>
        <taxon>Bacillati</taxon>
        <taxon>Actinomycetota</taxon>
        <taxon>Thermoleophilia</taxon>
        <taxon>Solirubrobacterales</taxon>
        <taxon>Baekduiaceae</taxon>
        <taxon>Baekduia</taxon>
    </lineage>
</organism>
<dbReference type="EMBL" id="CP042430">
    <property type="protein sequence ID" value="QEC49460.1"/>
    <property type="molecule type" value="Genomic_DNA"/>
</dbReference>
<protein>
    <submittedName>
        <fullName evidence="3">Uncharacterized protein</fullName>
    </submittedName>
</protein>
<evidence type="ECO:0000256" key="1">
    <source>
        <dbReference type="SAM" id="MobiDB-lite"/>
    </source>
</evidence>
<name>A0A5B8U8Y2_9ACTN</name>
<evidence type="ECO:0000313" key="4">
    <source>
        <dbReference type="Proteomes" id="UP000321805"/>
    </source>
</evidence>
<dbReference type="RefSeq" id="WP_146921821.1">
    <property type="nucleotide sequence ID" value="NZ_CP042430.1"/>
</dbReference>
<gene>
    <name evidence="3" type="ORF">FSW04_19065</name>
</gene>
<reference evidence="3 4" key="1">
    <citation type="journal article" date="2018" name="J. Microbiol.">
        <title>Baekduia soli gen. nov., sp. nov., a novel bacterium isolated from the soil of Baekdu Mountain and proposal of a novel family name, Baekduiaceae fam. nov.</title>
        <authorList>
            <person name="An D.S."/>
            <person name="Siddiqi M.Z."/>
            <person name="Kim K.H."/>
            <person name="Yu H.S."/>
            <person name="Im W.T."/>
        </authorList>
    </citation>
    <scope>NUCLEOTIDE SEQUENCE [LARGE SCALE GENOMIC DNA]</scope>
    <source>
        <strain evidence="3 4">BR7-21</strain>
    </source>
</reference>
<feature type="region of interest" description="Disordered" evidence="1">
    <location>
        <begin position="199"/>
        <end position="223"/>
    </location>
</feature>
<evidence type="ECO:0000256" key="2">
    <source>
        <dbReference type="SAM" id="SignalP"/>
    </source>
</evidence>
<feature type="chain" id="PRO_5022967986" evidence="2">
    <location>
        <begin position="26"/>
        <end position="223"/>
    </location>
</feature>
<keyword evidence="2" id="KW-0732">Signal</keyword>
<evidence type="ECO:0000313" key="3">
    <source>
        <dbReference type="EMBL" id="QEC49460.1"/>
    </source>
</evidence>
<feature type="signal peptide" evidence="2">
    <location>
        <begin position="1"/>
        <end position="25"/>
    </location>
</feature>
<accession>A0A5B8U8Y2</accession>
<keyword evidence="4" id="KW-1185">Reference proteome</keyword>
<dbReference type="AlphaFoldDB" id="A0A5B8U8Y2"/>
<proteinExistence type="predicted"/>
<sequence>MKVTRYVLTSAAVLAAGAGGAAAIAATSNAPKQAEQSVLNDAAKRLNVSPDDLRSALSAAENAQLDQAVRDGRLTQAQADAIKADRQKDGRVLGGGALGGPHGGRGFGGPGRGLGFKGGPGGALDAAATALGLKLADLHTKLESGKSIADVAKDQGKSLADVKAAITAGVTKELDRAVTDGKLTARQRTDILKELSDHLDDLVTRTPPKGGPGMRHGPRGHWR</sequence>
<dbReference type="Proteomes" id="UP000321805">
    <property type="component" value="Chromosome"/>
</dbReference>